<dbReference type="Proteomes" id="UP000016936">
    <property type="component" value="Unassembled WGS sequence"/>
</dbReference>
<feature type="non-terminal residue" evidence="1">
    <location>
        <position position="58"/>
    </location>
</feature>
<reference evidence="1 2" key="1">
    <citation type="journal article" date="2012" name="PLoS Pathog.">
        <title>Diverse lifestyles and strategies of plant pathogenesis encoded in the genomes of eighteen Dothideomycetes fungi.</title>
        <authorList>
            <person name="Ohm R.A."/>
            <person name="Feau N."/>
            <person name="Henrissat B."/>
            <person name="Schoch C.L."/>
            <person name="Horwitz B.A."/>
            <person name="Barry K.W."/>
            <person name="Condon B.J."/>
            <person name="Copeland A.C."/>
            <person name="Dhillon B."/>
            <person name="Glaser F."/>
            <person name="Hesse C.N."/>
            <person name="Kosti I."/>
            <person name="LaButti K."/>
            <person name="Lindquist E.A."/>
            <person name="Lucas S."/>
            <person name="Salamov A.A."/>
            <person name="Bradshaw R.E."/>
            <person name="Ciuffetti L."/>
            <person name="Hamelin R.C."/>
            <person name="Kema G.H.J."/>
            <person name="Lawrence C."/>
            <person name="Scott J.A."/>
            <person name="Spatafora J.W."/>
            <person name="Turgeon B.G."/>
            <person name="de Wit P.J.G.M."/>
            <person name="Zhong S."/>
            <person name="Goodwin S.B."/>
            <person name="Grigoriev I.V."/>
        </authorList>
    </citation>
    <scope>NUCLEOTIDE SEQUENCE [LARGE SCALE GENOMIC DNA]</scope>
    <source>
        <strain evidence="2">C5 / ATCC 48332 / race O</strain>
    </source>
</reference>
<name>M2V8J3_COCH5</name>
<organism evidence="1 2">
    <name type="scientific">Cochliobolus heterostrophus (strain C5 / ATCC 48332 / race O)</name>
    <name type="common">Southern corn leaf blight fungus</name>
    <name type="synonym">Bipolaris maydis</name>
    <dbReference type="NCBI Taxonomy" id="701091"/>
    <lineage>
        <taxon>Eukaryota</taxon>
        <taxon>Fungi</taxon>
        <taxon>Dikarya</taxon>
        <taxon>Ascomycota</taxon>
        <taxon>Pezizomycotina</taxon>
        <taxon>Dothideomycetes</taxon>
        <taxon>Pleosporomycetidae</taxon>
        <taxon>Pleosporales</taxon>
        <taxon>Pleosporineae</taxon>
        <taxon>Pleosporaceae</taxon>
        <taxon>Bipolaris</taxon>
    </lineage>
</organism>
<keyword evidence="2" id="KW-1185">Reference proteome</keyword>
<reference evidence="2" key="2">
    <citation type="journal article" date="2013" name="PLoS Genet.">
        <title>Comparative genome structure, secondary metabolite, and effector coding capacity across Cochliobolus pathogens.</title>
        <authorList>
            <person name="Condon B.J."/>
            <person name="Leng Y."/>
            <person name="Wu D."/>
            <person name="Bushley K.E."/>
            <person name="Ohm R.A."/>
            <person name="Otillar R."/>
            <person name="Martin J."/>
            <person name="Schackwitz W."/>
            <person name="Grimwood J."/>
            <person name="MohdZainudin N."/>
            <person name="Xue C."/>
            <person name="Wang R."/>
            <person name="Manning V.A."/>
            <person name="Dhillon B."/>
            <person name="Tu Z.J."/>
            <person name="Steffenson B.J."/>
            <person name="Salamov A."/>
            <person name="Sun H."/>
            <person name="Lowry S."/>
            <person name="LaButti K."/>
            <person name="Han J."/>
            <person name="Copeland A."/>
            <person name="Lindquist E."/>
            <person name="Barry K."/>
            <person name="Schmutz J."/>
            <person name="Baker S.E."/>
            <person name="Ciuffetti L.M."/>
            <person name="Grigoriev I.V."/>
            <person name="Zhong S."/>
            <person name="Turgeon B.G."/>
        </authorList>
    </citation>
    <scope>NUCLEOTIDE SEQUENCE [LARGE SCALE GENOMIC DNA]</scope>
    <source>
        <strain evidence="2">C5 / ATCC 48332 / race O</strain>
    </source>
</reference>
<protein>
    <submittedName>
        <fullName evidence="1">Uncharacterized protein</fullName>
    </submittedName>
</protein>
<sequence length="58" mass="6451">MQFCIYANVFSICPRAPPEMHYQSCIGYPLLCAGDLPLYTSNSTALQECCPRQTPAHV</sequence>
<dbReference type="EMBL" id="KB445570">
    <property type="protein sequence ID" value="EMD96058.1"/>
    <property type="molecule type" value="Genomic_DNA"/>
</dbReference>
<evidence type="ECO:0000313" key="2">
    <source>
        <dbReference type="Proteomes" id="UP000016936"/>
    </source>
</evidence>
<dbReference type="HOGENOM" id="CLU_2984439_0_0_1"/>
<accession>M2V8J3</accession>
<proteinExistence type="predicted"/>
<evidence type="ECO:0000313" key="1">
    <source>
        <dbReference type="EMBL" id="EMD96058.1"/>
    </source>
</evidence>
<dbReference type="AlphaFoldDB" id="M2V8J3"/>
<gene>
    <name evidence="1" type="ORF">COCHEDRAFT_1019525</name>
</gene>